<dbReference type="GO" id="GO:0044877">
    <property type="term" value="F:protein-containing complex binding"/>
    <property type="evidence" value="ECO:0007669"/>
    <property type="project" value="TreeGrafter"/>
</dbReference>
<keyword evidence="1" id="KW-0830">Ubiquinone</keyword>
<dbReference type="PANTHER" id="PTHR12126:SF11">
    <property type="entry name" value="NADH DEHYDROGENASE [UBIQUINONE] 1 ALPHA SUBCOMPLEX SUBUNIT 9, MITOCHONDRIAL"/>
    <property type="match status" value="1"/>
</dbReference>
<accession>A0A392NWP1</accession>
<dbReference type="SUPFAM" id="SSF51735">
    <property type="entry name" value="NAD(P)-binding Rossmann-fold domains"/>
    <property type="match status" value="1"/>
</dbReference>
<feature type="non-terminal residue" evidence="1">
    <location>
        <position position="1"/>
    </location>
</feature>
<evidence type="ECO:0000313" key="1">
    <source>
        <dbReference type="EMBL" id="MCI03599.1"/>
    </source>
</evidence>
<dbReference type="EMBL" id="LXQA010052712">
    <property type="protein sequence ID" value="MCI03599.1"/>
    <property type="molecule type" value="Genomic_DNA"/>
</dbReference>
<dbReference type="InterPro" id="IPR051207">
    <property type="entry name" value="ComplexI_NDUFA9_subunit"/>
</dbReference>
<dbReference type="PANTHER" id="PTHR12126">
    <property type="entry name" value="NADH-UBIQUINONE OXIDOREDUCTASE 39 KDA SUBUNIT-RELATED"/>
    <property type="match status" value="1"/>
</dbReference>
<comment type="caution">
    <text evidence="1">The sequence shown here is derived from an EMBL/GenBank/DDBJ whole genome shotgun (WGS) entry which is preliminary data.</text>
</comment>
<dbReference type="Proteomes" id="UP000265520">
    <property type="component" value="Unassembled WGS sequence"/>
</dbReference>
<dbReference type="Gene3D" id="3.40.50.720">
    <property type="entry name" value="NAD(P)-binding Rossmann-like Domain"/>
    <property type="match status" value="1"/>
</dbReference>
<protein>
    <submittedName>
        <fullName evidence="1">NADH dehydrogenase (Ubiquinone) iron-sulfur protein</fullName>
    </submittedName>
</protein>
<reference evidence="1 2" key="1">
    <citation type="journal article" date="2018" name="Front. Plant Sci.">
        <title>Red Clover (Trifolium pratense) and Zigzag Clover (T. medium) - A Picture of Genomic Similarities and Differences.</title>
        <authorList>
            <person name="Dluhosova J."/>
            <person name="Istvanek J."/>
            <person name="Nedelnik J."/>
            <person name="Repkova J."/>
        </authorList>
    </citation>
    <scope>NUCLEOTIDE SEQUENCE [LARGE SCALE GENOMIC DNA]</scope>
    <source>
        <strain evidence="2">cv. 10/8</strain>
        <tissue evidence="1">Leaf</tissue>
    </source>
</reference>
<dbReference type="GO" id="GO:0005739">
    <property type="term" value="C:mitochondrion"/>
    <property type="evidence" value="ECO:0007669"/>
    <property type="project" value="TreeGrafter"/>
</dbReference>
<sequence length="112" mass="12439">ATIFKPAVMIGTEDRILNRWAHFAKKYGFLPLMGNGNTKIQPVYVVDVASALTTALKDDGTSMGKIYELGGPEIFTVHELVISDFVPLFVHVLSKQEMILLVRENCSKKSVK</sequence>
<evidence type="ECO:0000313" key="2">
    <source>
        <dbReference type="Proteomes" id="UP000265520"/>
    </source>
</evidence>
<proteinExistence type="predicted"/>
<name>A0A392NWP1_9FABA</name>
<dbReference type="InterPro" id="IPR036291">
    <property type="entry name" value="NAD(P)-bd_dom_sf"/>
</dbReference>
<organism evidence="1 2">
    <name type="scientific">Trifolium medium</name>
    <dbReference type="NCBI Taxonomy" id="97028"/>
    <lineage>
        <taxon>Eukaryota</taxon>
        <taxon>Viridiplantae</taxon>
        <taxon>Streptophyta</taxon>
        <taxon>Embryophyta</taxon>
        <taxon>Tracheophyta</taxon>
        <taxon>Spermatophyta</taxon>
        <taxon>Magnoliopsida</taxon>
        <taxon>eudicotyledons</taxon>
        <taxon>Gunneridae</taxon>
        <taxon>Pentapetalae</taxon>
        <taxon>rosids</taxon>
        <taxon>fabids</taxon>
        <taxon>Fabales</taxon>
        <taxon>Fabaceae</taxon>
        <taxon>Papilionoideae</taxon>
        <taxon>50 kb inversion clade</taxon>
        <taxon>NPAAA clade</taxon>
        <taxon>Hologalegina</taxon>
        <taxon>IRL clade</taxon>
        <taxon>Trifolieae</taxon>
        <taxon>Trifolium</taxon>
    </lineage>
</organism>
<dbReference type="AlphaFoldDB" id="A0A392NWP1"/>
<keyword evidence="2" id="KW-1185">Reference proteome</keyword>